<keyword evidence="3" id="KW-1185">Reference proteome</keyword>
<feature type="transmembrane region" description="Helical" evidence="1">
    <location>
        <begin position="64"/>
        <end position="86"/>
    </location>
</feature>
<reference evidence="2 3" key="1">
    <citation type="submission" date="2019-04" db="EMBL/GenBank/DDBJ databases">
        <authorList>
            <person name="Hwang J.C."/>
        </authorList>
    </citation>
    <scope>NUCLEOTIDE SEQUENCE [LARGE SCALE GENOMIC DNA]</scope>
    <source>
        <strain evidence="2 3">IMCC35002</strain>
    </source>
</reference>
<dbReference type="PROSITE" id="PS51257">
    <property type="entry name" value="PROKAR_LIPOPROTEIN"/>
    <property type="match status" value="1"/>
</dbReference>
<gene>
    <name evidence="2" type="ORF">FCL42_04795</name>
</gene>
<evidence type="ECO:0000256" key="1">
    <source>
        <dbReference type="SAM" id="Phobius"/>
    </source>
</evidence>
<dbReference type="OrthoDB" id="9889281at2"/>
<dbReference type="EMBL" id="SWCJ01000002">
    <property type="protein sequence ID" value="TKB57594.1"/>
    <property type="molecule type" value="Genomic_DNA"/>
</dbReference>
<dbReference type="Proteomes" id="UP000305675">
    <property type="component" value="Unassembled WGS sequence"/>
</dbReference>
<accession>A0A4U1BRV8</accession>
<keyword evidence="1" id="KW-1133">Transmembrane helix</keyword>
<feature type="transmembrane region" description="Helical" evidence="1">
    <location>
        <begin position="92"/>
        <end position="110"/>
    </location>
</feature>
<evidence type="ECO:0000313" key="2">
    <source>
        <dbReference type="EMBL" id="TKB57594.1"/>
    </source>
</evidence>
<keyword evidence="1" id="KW-0812">Transmembrane</keyword>
<evidence type="ECO:0000313" key="3">
    <source>
        <dbReference type="Proteomes" id="UP000305675"/>
    </source>
</evidence>
<name>A0A4U1BRV8_9GAMM</name>
<dbReference type="AlphaFoldDB" id="A0A4U1BRV8"/>
<organism evidence="2 3">
    <name type="scientific">Ferrimonas aestuarii</name>
    <dbReference type="NCBI Taxonomy" id="2569539"/>
    <lineage>
        <taxon>Bacteria</taxon>
        <taxon>Pseudomonadati</taxon>
        <taxon>Pseudomonadota</taxon>
        <taxon>Gammaproteobacteria</taxon>
        <taxon>Alteromonadales</taxon>
        <taxon>Ferrimonadaceae</taxon>
        <taxon>Ferrimonas</taxon>
    </lineage>
</organism>
<keyword evidence="1" id="KW-0472">Membrane</keyword>
<protein>
    <submittedName>
        <fullName evidence="2">Uncharacterized protein</fullName>
    </submittedName>
</protein>
<dbReference type="RefSeq" id="WP_136862239.1">
    <property type="nucleotide sequence ID" value="NZ_SWCJ01000002.1"/>
</dbReference>
<feature type="transmembrane region" description="Helical" evidence="1">
    <location>
        <begin position="34"/>
        <end position="52"/>
    </location>
</feature>
<proteinExistence type="predicted"/>
<comment type="caution">
    <text evidence="2">The sequence shown here is derived from an EMBL/GenBank/DDBJ whole genome shotgun (WGS) entry which is preliminary data.</text>
</comment>
<sequence>MKTVWFIYIFILLSCGMGRMIERIVVDSGGFASRYLPLVVMMVVSSGIYGSVNNRPIFKRGFWLVISFFLMTTAFIGLVFCCYLVFAGVANAKSAALIMSLSVLLLPAILKIKKYCSKSNPIWR</sequence>